<evidence type="ECO:0000313" key="4">
    <source>
        <dbReference type="EMBL" id="STQ46961.1"/>
    </source>
</evidence>
<dbReference type="InterPro" id="IPR015424">
    <property type="entry name" value="PyrdxlP-dep_Trfase"/>
</dbReference>
<evidence type="ECO:0000256" key="3">
    <source>
        <dbReference type="RuleBase" id="RU362118"/>
    </source>
</evidence>
<dbReference type="GO" id="GO:0030170">
    <property type="term" value="F:pyridoxal phosphate binding"/>
    <property type="evidence" value="ECO:0007669"/>
    <property type="project" value="InterPro"/>
</dbReference>
<dbReference type="InterPro" id="IPR015422">
    <property type="entry name" value="PyrdxlP-dep_Trfase_small"/>
</dbReference>
<organism evidence="4 5">
    <name type="scientific">Ewingella americana</name>
    <dbReference type="NCBI Taxonomy" id="41202"/>
    <lineage>
        <taxon>Bacteria</taxon>
        <taxon>Pseudomonadati</taxon>
        <taxon>Pseudomonadota</taxon>
        <taxon>Gammaproteobacteria</taxon>
        <taxon>Enterobacterales</taxon>
        <taxon>Yersiniaceae</taxon>
        <taxon>Ewingella</taxon>
    </lineage>
</organism>
<keyword evidence="4" id="KW-0808">Transferase</keyword>
<proteinExistence type="inferred from homology"/>
<dbReference type="PANTHER" id="PTHR11808:SF75">
    <property type="entry name" value="CYSTATHIONINE GAMMA-SYNTHASE"/>
    <property type="match status" value="1"/>
</dbReference>
<dbReference type="Proteomes" id="UP000254304">
    <property type="component" value="Unassembled WGS sequence"/>
</dbReference>
<dbReference type="AlphaFoldDB" id="A0A377NHG6"/>
<comment type="similarity">
    <text evidence="3">Belongs to the trans-sulfuration enzymes family.</text>
</comment>
<dbReference type="PANTHER" id="PTHR11808">
    <property type="entry name" value="TRANS-SULFURATION ENZYME FAMILY MEMBER"/>
    <property type="match status" value="1"/>
</dbReference>
<sequence length="101" mass="10765">MRSLAASSMVFGAMISFEFDGDEAHLRHFLSELKLFTLAESLGGVESLISHTATMTHAGMAPEARKAAGISDSLLRVSVGLEDSEDLIADLEHAFQAAATR</sequence>
<name>A0A377NHG6_9GAMM</name>
<evidence type="ECO:0000313" key="5">
    <source>
        <dbReference type="Proteomes" id="UP000254304"/>
    </source>
</evidence>
<comment type="cofactor">
    <cofactor evidence="1 3">
        <name>pyridoxal 5'-phosphate</name>
        <dbReference type="ChEBI" id="CHEBI:597326"/>
    </cofactor>
</comment>
<dbReference type="GO" id="GO:0004123">
    <property type="term" value="F:cystathionine gamma-lyase activity"/>
    <property type="evidence" value="ECO:0007669"/>
    <property type="project" value="TreeGrafter"/>
</dbReference>
<dbReference type="SUPFAM" id="SSF53383">
    <property type="entry name" value="PLP-dependent transferases"/>
    <property type="match status" value="1"/>
</dbReference>
<evidence type="ECO:0000256" key="2">
    <source>
        <dbReference type="ARBA" id="ARBA00022898"/>
    </source>
</evidence>
<dbReference type="GO" id="GO:0019346">
    <property type="term" value="P:transsulfuration"/>
    <property type="evidence" value="ECO:0007669"/>
    <property type="project" value="InterPro"/>
</dbReference>
<keyword evidence="2 3" id="KW-0663">Pyridoxal phosphate</keyword>
<reference evidence="4 5" key="1">
    <citation type="submission" date="2018-06" db="EMBL/GenBank/DDBJ databases">
        <authorList>
            <consortium name="Pathogen Informatics"/>
            <person name="Doyle S."/>
        </authorList>
    </citation>
    <scope>NUCLEOTIDE SEQUENCE [LARGE SCALE GENOMIC DNA]</scope>
    <source>
        <strain evidence="4 5">NCTC12157</strain>
    </source>
</reference>
<dbReference type="GO" id="GO:0019343">
    <property type="term" value="P:cysteine biosynthetic process via cystathionine"/>
    <property type="evidence" value="ECO:0007669"/>
    <property type="project" value="TreeGrafter"/>
</dbReference>
<dbReference type="EMBL" id="UGGO01000001">
    <property type="protein sequence ID" value="STQ46961.1"/>
    <property type="molecule type" value="Genomic_DNA"/>
</dbReference>
<protein>
    <submittedName>
        <fullName evidence="4">Cystathionine gamma-synthase</fullName>
        <ecNumber evidence="4">2.5.1.48</ecNumber>
    </submittedName>
</protein>
<dbReference type="EC" id="2.5.1.48" evidence="4"/>
<dbReference type="Gene3D" id="3.90.1150.10">
    <property type="entry name" value="Aspartate Aminotransferase, domain 1"/>
    <property type="match status" value="1"/>
</dbReference>
<dbReference type="InterPro" id="IPR000277">
    <property type="entry name" value="Cys/Met-Metab_PyrdxlP-dep_enz"/>
</dbReference>
<dbReference type="GO" id="GO:0003962">
    <property type="term" value="F:cystathionine gamma-synthase activity"/>
    <property type="evidence" value="ECO:0007669"/>
    <property type="project" value="UniProtKB-EC"/>
</dbReference>
<evidence type="ECO:0000256" key="1">
    <source>
        <dbReference type="ARBA" id="ARBA00001933"/>
    </source>
</evidence>
<dbReference type="GO" id="GO:0005737">
    <property type="term" value="C:cytoplasm"/>
    <property type="evidence" value="ECO:0007669"/>
    <property type="project" value="TreeGrafter"/>
</dbReference>
<dbReference type="Pfam" id="PF01053">
    <property type="entry name" value="Cys_Met_Meta_PP"/>
    <property type="match status" value="1"/>
</dbReference>
<accession>A0A377NHG6</accession>
<gene>
    <name evidence="4" type="primary">metB_1</name>
    <name evidence="4" type="ORF">NCTC12157_04788</name>
</gene>